<accession>A0A8H4IPW3</accession>
<keyword evidence="2" id="KW-1185">Reference proteome</keyword>
<gene>
    <name evidence="1" type="ORF">GTA08_BOTSDO08047</name>
</gene>
<dbReference type="Proteomes" id="UP000572817">
    <property type="component" value="Unassembled WGS sequence"/>
</dbReference>
<comment type="caution">
    <text evidence="1">The sequence shown here is derived from an EMBL/GenBank/DDBJ whole genome shotgun (WGS) entry which is preliminary data.</text>
</comment>
<dbReference type="EMBL" id="WWBZ02000051">
    <property type="protein sequence ID" value="KAF4303998.1"/>
    <property type="molecule type" value="Genomic_DNA"/>
</dbReference>
<organism evidence="1 2">
    <name type="scientific">Botryosphaeria dothidea</name>
    <dbReference type="NCBI Taxonomy" id="55169"/>
    <lineage>
        <taxon>Eukaryota</taxon>
        <taxon>Fungi</taxon>
        <taxon>Dikarya</taxon>
        <taxon>Ascomycota</taxon>
        <taxon>Pezizomycotina</taxon>
        <taxon>Dothideomycetes</taxon>
        <taxon>Dothideomycetes incertae sedis</taxon>
        <taxon>Botryosphaeriales</taxon>
        <taxon>Botryosphaeriaceae</taxon>
        <taxon>Botryosphaeria</taxon>
    </lineage>
</organism>
<evidence type="ECO:0000313" key="2">
    <source>
        <dbReference type="Proteomes" id="UP000572817"/>
    </source>
</evidence>
<reference evidence="1" key="1">
    <citation type="submission" date="2020-04" db="EMBL/GenBank/DDBJ databases">
        <title>Genome Assembly and Annotation of Botryosphaeria dothidea sdau 11-99, a Latent Pathogen of Apple Fruit Ring Rot in China.</title>
        <authorList>
            <person name="Yu C."/>
            <person name="Diao Y."/>
            <person name="Lu Q."/>
            <person name="Zhao J."/>
            <person name="Cui S."/>
            <person name="Peng C."/>
            <person name="He B."/>
            <person name="Liu H."/>
        </authorList>
    </citation>
    <scope>NUCLEOTIDE SEQUENCE [LARGE SCALE GENOMIC DNA]</scope>
    <source>
        <strain evidence="1">Sdau11-99</strain>
    </source>
</reference>
<evidence type="ECO:0000313" key="1">
    <source>
        <dbReference type="EMBL" id="KAF4303998.1"/>
    </source>
</evidence>
<sequence>MGCVSEKMKANVQRRLSQRRKSEVPTITEYDIIGESSYLRDVEGITAFACAIISMMAQITTVIPMN</sequence>
<proteinExistence type="predicted"/>
<dbReference type="AlphaFoldDB" id="A0A8H4IPW3"/>
<name>A0A8H4IPW3_9PEZI</name>
<protein>
    <submittedName>
        <fullName evidence="1">Uncharacterized protein</fullName>
    </submittedName>
</protein>